<dbReference type="Proteomes" id="UP000315369">
    <property type="component" value="Unassembled WGS sequence"/>
</dbReference>
<keyword evidence="2" id="KW-1185">Reference proteome</keyword>
<proteinExistence type="predicted"/>
<accession>A0A540X901</accession>
<dbReference type="InterPro" id="IPR047879">
    <property type="entry name" value="YjiT"/>
</dbReference>
<name>A0A540X901_9BACT</name>
<evidence type="ECO:0000313" key="1">
    <source>
        <dbReference type="EMBL" id="TQF17783.1"/>
    </source>
</evidence>
<protein>
    <submittedName>
        <fullName evidence="1">Uncharacterized protein</fullName>
    </submittedName>
</protein>
<sequence>MGVGDVAHAQLAQLTERGLRFWGRRVVERSGRQEYLLSLALEGGMPLRLVERPDTHVGRFLLRLIQELRDFPCPNAPAMELAQRSRHVLPSALQNEQVILLSAELAAGVVLLQRKVRGEEDPYQALDDREPDWRERLPLDMHHKTAEKLLRSLIQAAREVSTNQRELNVTTRLLPWNQGYRLERAITLPRKLSHSWLSQLLTQQELPARLQLISLASDGTRQPLAMLTQRSSTEYLVETTHGASARLSGDSWLGPVLLSAWSGGQELGRYVLPRGEELGMLPWLFVPDLQAKEEGTWRLAGTGSGRFRVSEVLLALPEGAHLTVRVPGARWERLGQLVGGREVFRLQGCVQVALADMGVCQVDTGSDSEETQQCRLETEAQELLPGVVAYLGVPALRVRFATGFEQRRDSRELDYRPMGAKTWRRVDGACVGDVSLRYLSGGALLFQTRLRILPPGASLRAQPEGARQGRLCLRALGGASVKVPPAPHVHADVQVSGADTEILLRCDGEAPDFASIDVAWPGGQACSLQVPFPRQLVGFTDTSARPLRDGTLVPLDRLGRVRAFVRTSHLQASAVLEVAPGGTAQSLDPFFRLKIPLRCTAPGTLELNLGEIESALAKRLASFGDLDALYELRLRIRGGSESRPPLLRVGRYDLTLSPEWRMSQVRLAETDMAGMNGGAALAVEIRPLVHPVTPERELERVAPGTWLIPSDLAPGPWLVTGREGNWYRGRPLLWNVCSEGGGSEVPVLGPLQRAVCAPPQRRKAELDAALEALGSDANHPDWPTLLAYLRSLGELPPETFDAVRQLVDHPQTAVLALFLLSEPDRSRIWVGLEELPFQWPLVSARAWMDATRSWLDSASHLSPDLRATVEPMLHTRHGEVCKMAQSHFAGLEAVLQWVKGRMASSSSRSGTQTPPNGSPGVAMALRPVLEGELHQLRRLHADAPWPSVSNYYASIEEPLRGFPPTAQRHVFRPLQDIEESLPLLNAPVLAALAVVHDQRLSAATRFTLRTLREAHPTWFSFAFGYVASVCLGEVK</sequence>
<organism evidence="1 2">
    <name type="scientific">Myxococcus llanfairpwllgwyngyllgogerychwyrndrobwllllantysiliogogogochensis</name>
    <dbReference type="NCBI Taxonomy" id="2590453"/>
    <lineage>
        <taxon>Bacteria</taxon>
        <taxon>Pseudomonadati</taxon>
        <taxon>Myxococcota</taxon>
        <taxon>Myxococcia</taxon>
        <taxon>Myxococcales</taxon>
        <taxon>Cystobacterineae</taxon>
        <taxon>Myxococcaceae</taxon>
        <taxon>Myxococcus</taxon>
    </lineage>
</organism>
<reference evidence="1 2" key="1">
    <citation type="submission" date="2019-06" db="EMBL/GenBank/DDBJ databases">
        <authorList>
            <person name="Livingstone P."/>
            <person name="Whitworth D."/>
        </authorList>
    </citation>
    <scope>NUCLEOTIDE SEQUENCE [LARGE SCALE GENOMIC DNA]</scope>
    <source>
        <strain evidence="1 2">AM401</strain>
    </source>
</reference>
<comment type="caution">
    <text evidence="1">The sequence shown here is derived from an EMBL/GenBank/DDBJ whole genome shotgun (WGS) entry which is preliminary data.</text>
</comment>
<dbReference type="AlphaFoldDB" id="A0A540X901"/>
<gene>
    <name evidence="1" type="ORF">FJV41_01135</name>
</gene>
<evidence type="ECO:0000313" key="2">
    <source>
        <dbReference type="Proteomes" id="UP000315369"/>
    </source>
</evidence>
<dbReference type="NCBIfam" id="NF038336">
    <property type="entry name" value="YjiT_fam"/>
    <property type="match status" value="1"/>
</dbReference>
<dbReference type="EMBL" id="VIFM01000003">
    <property type="protein sequence ID" value="TQF17783.1"/>
    <property type="molecule type" value="Genomic_DNA"/>
</dbReference>